<evidence type="ECO:0000313" key="2">
    <source>
        <dbReference type="EMBL" id="CUQ05104.1"/>
    </source>
</evidence>
<feature type="transmembrane region" description="Helical" evidence="1">
    <location>
        <begin position="21"/>
        <end position="41"/>
    </location>
</feature>
<reference evidence="2 4" key="1">
    <citation type="submission" date="2015-09" db="EMBL/GenBank/DDBJ databases">
        <authorList>
            <consortium name="Pathogen Informatics"/>
        </authorList>
    </citation>
    <scope>NUCLEOTIDE SEQUENCE [LARGE SCALE GENOMIC DNA]</scope>
    <source>
        <strain evidence="2 4">2789STDY5834846</strain>
    </source>
</reference>
<proteinExistence type="predicted"/>
<reference evidence="3" key="2">
    <citation type="submission" date="2019-11" db="EMBL/GenBank/DDBJ databases">
        <authorList>
            <person name="Feng L."/>
        </authorList>
    </citation>
    <scope>NUCLEOTIDE SEQUENCE</scope>
    <source>
        <strain evidence="3">BfaecisLFYP10</strain>
    </source>
</reference>
<dbReference type="AlphaFoldDB" id="A0A174T4R5"/>
<name>A0A174T4R5_9BACE</name>
<organism evidence="2 4">
    <name type="scientific">Bacteroides faecis</name>
    <dbReference type="NCBI Taxonomy" id="674529"/>
    <lineage>
        <taxon>Bacteria</taxon>
        <taxon>Pseudomonadati</taxon>
        <taxon>Bacteroidota</taxon>
        <taxon>Bacteroidia</taxon>
        <taxon>Bacteroidales</taxon>
        <taxon>Bacteroidaceae</taxon>
        <taxon>Bacteroides</taxon>
    </lineage>
</organism>
<gene>
    <name evidence="3" type="ORF">BFLFYP10_01304</name>
    <name evidence="2" type="ORF">ERS852461_04070</name>
</gene>
<dbReference type="EMBL" id="CACRSZ010000037">
    <property type="protein sequence ID" value="VYT04731.1"/>
    <property type="molecule type" value="Genomic_DNA"/>
</dbReference>
<accession>A0A174T4R5</accession>
<keyword evidence="1" id="KW-0472">Membrane</keyword>
<keyword evidence="1" id="KW-0812">Transmembrane</keyword>
<evidence type="ECO:0000313" key="4">
    <source>
        <dbReference type="Proteomes" id="UP000095606"/>
    </source>
</evidence>
<keyword evidence="1" id="KW-1133">Transmembrane helix</keyword>
<accession>A0A6N2TL21</accession>
<dbReference type="EMBL" id="CZAE01000024">
    <property type="protein sequence ID" value="CUQ05104.1"/>
    <property type="molecule type" value="Genomic_DNA"/>
</dbReference>
<evidence type="ECO:0000313" key="3">
    <source>
        <dbReference type="EMBL" id="VYT04731.1"/>
    </source>
</evidence>
<dbReference type="Proteomes" id="UP000095606">
    <property type="component" value="Unassembled WGS sequence"/>
</dbReference>
<protein>
    <submittedName>
        <fullName evidence="2">Predicted membrane protein</fullName>
    </submittedName>
</protein>
<evidence type="ECO:0000256" key="1">
    <source>
        <dbReference type="SAM" id="Phobius"/>
    </source>
</evidence>
<sequence length="43" mass="5197">MFYSPHPLFRKRETETATVSYSELLFDLIYVFWVTCFYIVLLG</sequence>